<dbReference type="InterPro" id="IPR036390">
    <property type="entry name" value="WH_DNA-bd_sf"/>
</dbReference>
<dbReference type="InterPro" id="IPR000847">
    <property type="entry name" value="LysR_HTH_N"/>
</dbReference>
<accession>A0A1I6VI45</accession>
<dbReference type="Pfam" id="PF03466">
    <property type="entry name" value="LysR_substrate"/>
    <property type="match status" value="1"/>
</dbReference>
<proteinExistence type="inferred from homology"/>
<dbReference type="RefSeq" id="WP_092428221.1">
    <property type="nucleotide sequence ID" value="NZ_FNCL01000011.1"/>
</dbReference>
<evidence type="ECO:0000313" key="6">
    <source>
        <dbReference type="EMBL" id="SFT13329.1"/>
    </source>
</evidence>
<feature type="domain" description="HTH lysR-type" evidence="5">
    <location>
        <begin position="2"/>
        <end position="59"/>
    </location>
</feature>
<dbReference type="Gene3D" id="3.40.190.10">
    <property type="entry name" value="Periplasmic binding protein-like II"/>
    <property type="match status" value="2"/>
</dbReference>
<dbReference type="AlphaFoldDB" id="A0A1I6VI45"/>
<comment type="similarity">
    <text evidence="1">Belongs to the LysR transcriptional regulatory family.</text>
</comment>
<dbReference type="GO" id="GO:0000976">
    <property type="term" value="F:transcription cis-regulatory region binding"/>
    <property type="evidence" value="ECO:0007669"/>
    <property type="project" value="TreeGrafter"/>
</dbReference>
<dbReference type="PANTHER" id="PTHR30126">
    <property type="entry name" value="HTH-TYPE TRANSCRIPTIONAL REGULATOR"/>
    <property type="match status" value="1"/>
</dbReference>
<evidence type="ECO:0000256" key="1">
    <source>
        <dbReference type="ARBA" id="ARBA00009437"/>
    </source>
</evidence>
<keyword evidence="2" id="KW-0805">Transcription regulation</keyword>
<gene>
    <name evidence="6" type="ORF">SAMN04488050_111110</name>
</gene>
<dbReference type="SUPFAM" id="SSF53850">
    <property type="entry name" value="Periplasmic binding protein-like II"/>
    <property type="match status" value="1"/>
</dbReference>
<dbReference type="InterPro" id="IPR005119">
    <property type="entry name" value="LysR_subst-bd"/>
</dbReference>
<dbReference type="Proteomes" id="UP000199392">
    <property type="component" value="Unassembled WGS sequence"/>
</dbReference>
<evidence type="ECO:0000256" key="3">
    <source>
        <dbReference type="ARBA" id="ARBA00023125"/>
    </source>
</evidence>
<dbReference type="PROSITE" id="PS50931">
    <property type="entry name" value="HTH_LYSR"/>
    <property type="match status" value="1"/>
</dbReference>
<dbReference type="PRINTS" id="PR00039">
    <property type="entry name" value="HTHLYSR"/>
</dbReference>
<organism evidence="6 7">
    <name type="scientific">Alloyangia pacifica</name>
    <dbReference type="NCBI Taxonomy" id="311180"/>
    <lineage>
        <taxon>Bacteria</taxon>
        <taxon>Pseudomonadati</taxon>
        <taxon>Pseudomonadota</taxon>
        <taxon>Alphaproteobacteria</taxon>
        <taxon>Rhodobacterales</taxon>
        <taxon>Roseobacteraceae</taxon>
        <taxon>Alloyangia</taxon>
    </lineage>
</organism>
<dbReference type="STRING" id="311180.SAMN04488050_111110"/>
<dbReference type="CDD" id="cd05466">
    <property type="entry name" value="PBP2_LTTR_substrate"/>
    <property type="match status" value="1"/>
</dbReference>
<dbReference type="Pfam" id="PF00126">
    <property type="entry name" value="HTH_1"/>
    <property type="match status" value="1"/>
</dbReference>
<evidence type="ECO:0000256" key="2">
    <source>
        <dbReference type="ARBA" id="ARBA00023015"/>
    </source>
</evidence>
<dbReference type="GO" id="GO:0003700">
    <property type="term" value="F:DNA-binding transcription factor activity"/>
    <property type="evidence" value="ECO:0007669"/>
    <property type="project" value="InterPro"/>
</dbReference>
<dbReference type="Gene3D" id="1.10.10.10">
    <property type="entry name" value="Winged helix-like DNA-binding domain superfamily/Winged helix DNA-binding domain"/>
    <property type="match status" value="1"/>
</dbReference>
<evidence type="ECO:0000256" key="4">
    <source>
        <dbReference type="ARBA" id="ARBA00023163"/>
    </source>
</evidence>
<keyword evidence="7" id="KW-1185">Reference proteome</keyword>
<dbReference type="PANTHER" id="PTHR30126:SF40">
    <property type="entry name" value="HTH-TYPE TRANSCRIPTIONAL REGULATOR GLTR"/>
    <property type="match status" value="1"/>
</dbReference>
<evidence type="ECO:0000259" key="5">
    <source>
        <dbReference type="PROSITE" id="PS50931"/>
    </source>
</evidence>
<keyword evidence="3 6" id="KW-0238">DNA-binding</keyword>
<evidence type="ECO:0000313" key="7">
    <source>
        <dbReference type="Proteomes" id="UP000199392"/>
    </source>
</evidence>
<dbReference type="InterPro" id="IPR036388">
    <property type="entry name" value="WH-like_DNA-bd_sf"/>
</dbReference>
<keyword evidence="4" id="KW-0804">Transcription</keyword>
<protein>
    <submittedName>
        <fullName evidence="6">DNA-binding transcriptional regulator, LysR family</fullName>
    </submittedName>
</protein>
<name>A0A1I6VI45_9RHOB</name>
<sequence>MITFKQLEAIYWIANLGSFAAAADKLCTTQSAVSKRVQELEAQFQIEIFDRSRRTARLTDKGNEILSFAKKLLSDRDQMIERASSNEVMFRRLRLGVTELTAMTWLPKLVSVIRSEFPRVSIEPEVELSATLFERLIEDSIDLIIVPDVFDDSRCVRLPIAPVENAWMVAPSLYPGDIPLRQEQMADFTLLVQGNRSGTGIIYNRWLEEQNFHSNRTMQCESLVAQIGFTVSGLGISYLPVPVTQPLIDAGHLRRLPTEGRLPHVKYSVLYKSDRTSEFRKHIADLAKKNCYYSSFFSPKL</sequence>
<dbReference type="OrthoDB" id="9791253at2"/>
<dbReference type="EMBL" id="FOZW01000011">
    <property type="protein sequence ID" value="SFT13329.1"/>
    <property type="molecule type" value="Genomic_DNA"/>
</dbReference>
<dbReference type="SUPFAM" id="SSF46785">
    <property type="entry name" value="Winged helix' DNA-binding domain"/>
    <property type="match status" value="1"/>
</dbReference>
<reference evidence="7" key="1">
    <citation type="submission" date="2016-10" db="EMBL/GenBank/DDBJ databases">
        <authorList>
            <person name="Varghese N."/>
            <person name="Submissions S."/>
        </authorList>
    </citation>
    <scope>NUCLEOTIDE SEQUENCE [LARGE SCALE GENOMIC DNA]</scope>
    <source>
        <strain evidence="7">DSM 26894</strain>
    </source>
</reference>